<accession>A0A8X6QK91</accession>
<evidence type="ECO:0000313" key="3">
    <source>
        <dbReference type="Proteomes" id="UP000887013"/>
    </source>
</evidence>
<evidence type="ECO:0000256" key="1">
    <source>
        <dbReference type="SAM" id="MobiDB-lite"/>
    </source>
</evidence>
<reference evidence="2" key="1">
    <citation type="submission" date="2020-08" db="EMBL/GenBank/DDBJ databases">
        <title>Multicomponent nature underlies the extraordinary mechanical properties of spider dragline silk.</title>
        <authorList>
            <person name="Kono N."/>
            <person name="Nakamura H."/>
            <person name="Mori M."/>
            <person name="Yoshida Y."/>
            <person name="Ohtoshi R."/>
            <person name="Malay A.D."/>
            <person name="Moran D.A.P."/>
            <person name="Tomita M."/>
            <person name="Numata K."/>
            <person name="Arakawa K."/>
        </authorList>
    </citation>
    <scope>NUCLEOTIDE SEQUENCE</scope>
</reference>
<keyword evidence="3" id="KW-1185">Reference proteome</keyword>
<sequence length="114" mass="12715">MFSNVIVRSDYVGVRGRPGASVARRIHHHIIASQISSAVPSYDTRCPVVHSYTFPPVLPPSPFPSHRRTYFRKIRKASASPDPSTDKEASTVGFPVLGRGEDPLRRFLPPFLVF</sequence>
<dbReference type="Proteomes" id="UP000887013">
    <property type="component" value="Unassembled WGS sequence"/>
</dbReference>
<proteinExistence type="predicted"/>
<comment type="caution">
    <text evidence="2">The sequence shown here is derived from an EMBL/GenBank/DDBJ whole genome shotgun (WGS) entry which is preliminary data.</text>
</comment>
<organism evidence="2 3">
    <name type="scientific">Nephila pilipes</name>
    <name type="common">Giant wood spider</name>
    <name type="synonym">Nephila maculata</name>
    <dbReference type="NCBI Taxonomy" id="299642"/>
    <lineage>
        <taxon>Eukaryota</taxon>
        <taxon>Metazoa</taxon>
        <taxon>Ecdysozoa</taxon>
        <taxon>Arthropoda</taxon>
        <taxon>Chelicerata</taxon>
        <taxon>Arachnida</taxon>
        <taxon>Araneae</taxon>
        <taxon>Araneomorphae</taxon>
        <taxon>Entelegynae</taxon>
        <taxon>Araneoidea</taxon>
        <taxon>Nephilidae</taxon>
        <taxon>Nephila</taxon>
    </lineage>
</organism>
<protein>
    <submittedName>
        <fullName evidence="2">Uncharacterized protein</fullName>
    </submittedName>
</protein>
<dbReference type="AlphaFoldDB" id="A0A8X6QK91"/>
<name>A0A8X6QK91_NEPPI</name>
<gene>
    <name evidence="2" type="ORF">NPIL_463501</name>
</gene>
<dbReference type="EMBL" id="BMAW01129644">
    <property type="protein sequence ID" value="GFU31274.1"/>
    <property type="molecule type" value="Genomic_DNA"/>
</dbReference>
<evidence type="ECO:0000313" key="2">
    <source>
        <dbReference type="EMBL" id="GFU31274.1"/>
    </source>
</evidence>
<feature type="region of interest" description="Disordered" evidence="1">
    <location>
        <begin position="76"/>
        <end position="95"/>
    </location>
</feature>